<dbReference type="KEGG" id="pact:CA264_09000"/>
<organism evidence="1 2">
    <name type="scientific">Pontibacter actiniarum</name>
    <dbReference type="NCBI Taxonomy" id="323450"/>
    <lineage>
        <taxon>Bacteria</taxon>
        <taxon>Pseudomonadati</taxon>
        <taxon>Bacteroidota</taxon>
        <taxon>Cytophagia</taxon>
        <taxon>Cytophagales</taxon>
        <taxon>Hymenobacteraceae</taxon>
        <taxon>Pontibacter</taxon>
    </lineage>
</organism>
<sequence>MHWATATEVQLQLAAAVGGISGGGSRRSAVKAAGKCTGFSESSTHKTKTNLSDFTTKAQKTELFKVNLRKAVQEGVEQQNRCYYP</sequence>
<dbReference type="Proteomes" id="UP000266292">
    <property type="component" value="Chromosome"/>
</dbReference>
<name>A0A1X9YRU9_9BACT</name>
<protein>
    <submittedName>
        <fullName evidence="1">Uncharacterized protein</fullName>
    </submittedName>
</protein>
<evidence type="ECO:0000313" key="1">
    <source>
        <dbReference type="EMBL" id="ARS35564.1"/>
    </source>
</evidence>
<evidence type="ECO:0000313" key="2">
    <source>
        <dbReference type="Proteomes" id="UP000266292"/>
    </source>
</evidence>
<dbReference type="EMBL" id="CP021235">
    <property type="protein sequence ID" value="ARS35564.1"/>
    <property type="molecule type" value="Genomic_DNA"/>
</dbReference>
<gene>
    <name evidence="1" type="ORF">CA264_09000</name>
</gene>
<reference evidence="2" key="1">
    <citation type="submission" date="2017-05" db="EMBL/GenBank/DDBJ databases">
        <authorList>
            <person name="Ray J."/>
            <person name="Price M."/>
            <person name="Deutschbauer A."/>
        </authorList>
    </citation>
    <scope>NUCLEOTIDE SEQUENCE [LARGE SCALE GENOMIC DNA]</scope>
    <source>
        <strain evidence="2">DSM 19842</strain>
    </source>
</reference>
<accession>A0A1X9YRU9</accession>
<proteinExistence type="predicted"/>
<keyword evidence="2" id="KW-1185">Reference proteome</keyword>
<dbReference type="AlphaFoldDB" id="A0A1X9YRU9"/>